<dbReference type="HOGENOM" id="CLU_1041306_0_0_3"/>
<dbReference type="STRING" id="292563.Cyast_0676"/>
<dbReference type="EMBL" id="CP003940">
    <property type="protein sequence ID" value="AFZ46652.1"/>
    <property type="molecule type" value="Genomic_DNA"/>
</dbReference>
<sequence length="256" mass="29222">MITVVMGSFGVGKTHWIQQQLKESQDNNFYYYSPKTNTFPLDGAFLQSIHQDLSIVDVQSPQDLIELSQKNHIYLEVPEYVDYAPIKDLFEKLNAQVIAIVSPTENQDKWKSLVNKIIINQTITIKPHLQNFSDLQIHRANLTKEVLDFSSLETFWQELTLGAYGDILRAKGIFNIMDGQCIYGEYLQNSYSPDFYPLNLPLSLEGRPTHFSGLEIIGFNLDKKAMADTLGDFCLDDSAVYFYQQQVKQSLTSNTA</sequence>
<dbReference type="KEGG" id="csn:Cyast_0676"/>
<dbReference type="SUPFAM" id="SSF90002">
    <property type="entry name" value="Hypothetical protein YjiA, C-terminal domain"/>
    <property type="match status" value="1"/>
</dbReference>
<name>K9YJL3_CYASC</name>
<organism evidence="1 2">
    <name type="scientific">Cyanobacterium stanieri (strain ATCC 29140 / PCC 7202)</name>
    <dbReference type="NCBI Taxonomy" id="292563"/>
    <lineage>
        <taxon>Bacteria</taxon>
        <taxon>Bacillati</taxon>
        <taxon>Cyanobacteriota</taxon>
        <taxon>Cyanophyceae</taxon>
        <taxon>Oscillatoriophycideae</taxon>
        <taxon>Chroococcales</taxon>
        <taxon>Geminocystaceae</taxon>
        <taxon>Cyanobacterium</taxon>
    </lineage>
</organism>
<protein>
    <submittedName>
        <fullName evidence="1">Uncharacterized protein</fullName>
    </submittedName>
</protein>
<dbReference type="BioCyc" id="CSTA292563:G1353-681-MONOMER"/>
<evidence type="ECO:0000313" key="1">
    <source>
        <dbReference type="EMBL" id="AFZ46652.1"/>
    </source>
</evidence>
<gene>
    <name evidence="1" type="ordered locus">Cyast_0676</name>
</gene>
<dbReference type="AlphaFoldDB" id="K9YJL3"/>
<accession>K9YJL3</accession>
<proteinExistence type="predicted"/>
<dbReference type="eggNOG" id="ENOG502ZBDH">
    <property type="taxonomic scope" value="Bacteria"/>
</dbReference>
<keyword evidence="2" id="KW-1185">Reference proteome</keyword>
<dbReference type="Proteomes" id="UP000010483">
    <property type="component" value="Chromosome"/>
</dbReference>
<reference evidence="2" key="1">
    <citation type="journal article" date="2013" name="Proc. Natl. Acad. Sci. U.S.A.">
        <title>Improving the coverage of the cyanobacterial phylum using diversity-driven genome sequencing.</title>
        <authorList>
            <person name="Shih P.M."/>
            <person name="Wu D."/>
            <person name="Latifi A."/>
            <person name="Axen S.D."/>
            <person name="Fewer D.P."/>
            <person name="Talla E."/>
            <person name="Calteau A."/>
            <person name="Cai F."/>
            <person name="Tandeau de Marsac N."/>
            <person name="Rippka R."/>
            <person name="Herdman M."/>
            <person name="Sivonen K."/>
            <person name="Coursin T."/>
            <person name="Laurent T."/>
            <person name="Goodwin L."/>
            <person name="Nolan M."/>
            <person name="Davenport K.W."/>
            <person name="Han C.S."/>
            <person name="Rubin E.M."/>
            <person name="Eisen J.A."/>
            <person name="Woyke T."/>
            <person name="Gugger M."/>
            <person name="Kerfeld C.A."/>
        </authorList>
    </citation>
    <scope>NUCLEOTIDE SEQUENCE [LARGE SCALE GENOMIC DNA]</scope>
    <source>
        <strain evidence="2">ATCC 29140 / PCC 7202</strain>
    </source>
</reference>
<evidence type="ECO:0000313" key="2">
    <source>
        <dbReference type="Proteomes" id="UP000010483"/>
    </source>
</evidence>